<dbReference type="Proteomes" id="UP001283361">
    <property type="component" value="Unassembled WGS sequence"/>
</dbReference>
<evidence type="ECO:0000313" key="1">
    <source>
        <dbReference type="EMBL" id="KAK3786600.1"/>
    </source>
</evidence>
<protein>
    <submittedName>
        <fullName evidence="1">Uncharacterized protein</fullName>
    </submittedName>
</protein>
<dbReference type="AlphaFoldDB" id="A0AAE1DY52"/>
<evidence type="ECO:0000313" key="2">
    <source>
        <dbReference type="Proteomes" id="UP001283361"/>
    </source>
</evidence>
<proteinExistence type="predicted"/>
<sequence>MDMNGNIFRSVKRWNTYQFWGIELQDPKLTDAGKYRAVYTSAAAQRDSIFYFDVIMIEPPILKSKRLDVSRKVNNQTGEVTLTCGTIASLGNPPVDVILQIPNGTIIKNSTYENGSYITVLSKDPGKGTFTCKLNDSMTKSCIPQSDLPLWEDNFMHKVARGIGQPDDQTTLGWTEGPEKISTTSGPEPMTHGEVQRVDELRSDSQVESTAIAFLVHLPGFWPVLSSGLFQLWASWRLAPQGQLGPSPILKHENR</sequence>
<accession>A0AAE1DY52</accession>
<keyword evidence="2" id="KW-1185">Reference proteome</keyword>
<reference evidence="1" key="1">
    <citation type="journal article" date="2023" name="G3 (Bethesda)">
        <title>A reference genome for the long-term kleptoplast-retaining sea slug Elysia crispata morphotype clarki.</title>
        <authorList>
            <person name="Eastman K.E."/>
            <person name="Pendleton A.L."/>
            <person name="Shaikh M.A."/>
            <person name="Suttiyut T."/>
            <person name="Ogas R."/>
            <person name="Tomko P."/>
            <person name="Gavelis G."/>
            <person name="Widhalm J.R."/>
            <person name="Wisecaver J.H."/>
        </authorList>
    </citation>
    <scope>NUCLEOTIDE SEQUENCE</scope>
    <source>
        <strain evidence="1">ECLA1</strain>
    </source>
</reference>
<name>A0AAE1DY52_9GAST</name>
<comment type="caution">
    <text evidence="1">The sequence shown here is derived from an EMBL/GenBank/DDBJ whole genome shotgun (WGS) entry which is preliminary data.</text>
</comment>
<dbReference type="EMBL" id="JAWDGP010001952">
    <property type="protein sequence ID" value="KAK3786600.1"/>
    <property type="molecule type" value="Genomic_DNA"/>
</dbReference>
<organism evidence="1 2">
    <name type="scientific">Elysia crispata</name>
    <name type="common">lettuce slug</name>
    <dbReference type="NCBI Taxonomy" id="231223"/>
    <lineage>
        <taxon>Eukaryota</taxon>
        <taxon>Metazoa</taxon>
        <taxon>Spiralia</taxon>
        <taxon>Lophotrochozoa</taxon>
        <taxon>Mollusca</taxon>
        <taxon>Gastropoda</taxon>
        <taxon>Heterobranchia</taxon>
        <taxon>Euthyneura</taxon>
        <taxon>Panpulmonata</taxon>
        <taxon>Sacoglossa</taxon>
        <taxon>Placobranchoidea</taxon>
        <taxon>Plakobranchidae</taxon>
        <taxon>Elysia</taxon>
    </lineage>
</organism>
<gene>
    <name evidence="1" type="ORF">RRG08_028084</name>
</gene>